<organism evidence="2 3">
    <name type="scientific">Paraburkholderia sejongensis</name>
    <dbReference type="NCBI Taxonomy" id="2886946"/>
    <lineage>
        <taxon>Bacteria</taxon>
        <taxon>Pseudomonadati</taxon>
        <taxon>Pseudomonadota</taxon>
        <taxon>Betaproteobacteria</taxon>
        <taxon>Burkholderiales</taxon>
        <taxon>Burkholderiaceae</taxon>
        <taxon>Paraburkholderia</taxon>
    </lineage>
</organism>
<name>A0ABS8JNK4_9BURK</name>
<dbReference type="EMBL" id="JAJITD010000001">
    <property type="protein sequence ID" value="MCC8391359.1"/>
    <property type="molecule type" value="Genomic_DNA"/>
</dbReference>
<feature type="region of interest" description="Disordered" evidence="1">
    <location>
        <begin position="1"/>
        <end position="114"/>
    </location>
</feature>
<evidence type="ECO:0000313" key="2">
    <source>
        <dbReference type="EMBL" id="MCC8391359.1"/>
    </source>
</evidence>
<dbReference type="Proteomes" id="UP001431019">
    <property type="component" value="Unassembled WGS sequence"/>
</dbReference>
<accession>A0ABS8JNK4</accession>
<keyword evidence="3" id="KW-1185">Reference proteome</keyword>
<gene>
    <name evidence="2" type="ORF">LJ656_02060</name>
</gene>
<comment type="caution">
    <text evidence="2">The sequence shown here is derived from an EMBL/GenBank/DDBJ whole genome shotgun (WGS) entry which is preliminary data.</text>
</comment>
<evidence type="ECO:0000313" key="3">
    <source>
        <dbReference type="Proteomes" id="UP001431019"/>
    </source>
</evidence>
<feature type="compositionally biased region" description="Low complexity" evidence="1">
    <location>
        <begin position="17"/>
        <end position="32"/>
    </location>
</feature>
<reference evidence="2 3" key="1">
    <citation type="submission" date="2021-11" db="EMBL/GenBank/DDBJ databases">
        <authorList>
            <person name="Oh E.-T."/>
            <person name="Kim S.-B."/>
        </authorList>
    </citation>
    <scope>NUCLEOTIDE SEQUENCE [LARGE SCALE GENOMIC DNA]</scope>
    <source>
        <strain evidence="2 3">MMS20-SJTR3</strain>
    </source>
</reference>
<protein>
    <submittedName>
        <fullName evidence="2">Uncharacterized protein</fullName>
    </submittedName>
</protein>
<feature type="compositionally biased region" description="Basic and acidic residues" evidence="1">
    <location>
        <begin position="59"/>
        <end position="87"/>
    </location>
</feature>
<sequence>MKTAPQSTDGDEHANSHANPQADQQADPQADPHAQKNPRSLQETAMPLPHESDQNPQSQHEDDPREVGKQAHEDLEQGLEDTDRRGGGDYQQRTQNDAHTDVNSDRKQSGTKSG</sequence>
<proteinExistence type="predicted"/>
<feature type="compositionally biased region" description="Basic and acidic residues" evidence="1">
    <location>
        <begin position="96"/>
        <end position="108"/>
    </location>
</feature>
<dbReference type="RefSeq" id="WP_230507606.1">
    <property type="nucleotide sequence ID" value="NZ_JAJITD010000001.1"/>
</dbReference>
<evidence type="ECO:0000256" key="1">
    <source>
        <dbReference type="SAM" id="MobiDB-lite"/>
    </source>
</evidence>